<comment type="subunit">
    <text evidence="2">The type I restriction/modification system is composed of three polypeptides R, M and S.</text>
</comment>
<evidence type="ECO:0000256" key="2">
    <source>
        <dbReference type="RuleBase" id="RU364115"/>
    </source>
</evidence>
<dbReference type="OrthoDB" id="9758243at2"/>
<feature type="non-terminal residue" evidence="5">
    <location>
        <position position="1"/>
    </location>
</feature>
<dbReference type="InterPro" id="IPR040980">
    <property type="entry name" value="SWI2_SNF2"/>
</dbReference>
<dbReference type="CDD" id="cd18030">
    <property type="entry name" value="DEXHc_RE_I_HsdR"/>
    <property type="match status" value="1"/>
</dbReference>
<dbReference type="InterPro" id="IPR027417">
    <property type="entry name" value="P-loop_NTPase"/>
</dbReference>
<comment type="caution">
    <text evidence="5">The sequence shown here is derived from an EMBL/GenBank/DDBJ whole genome shotgun (WGS) entry which is preliminary data.</text>
</comment>
<keyword evidence="3" id="KW-0175">Coiled coil</keyword>
<sequence>GFDRFLAWRSIDGETISKTNQLETIIKGLLNKKTIIDFIKSFPVFQKSKYEDEKTKQIFITLDKKIAAYHQYYAVNKAIETTKKAISDKTRKAGVIWHTQGSGKSLTMVYYAGKIIQHLNNPTIVVLTDRNDLDDQLFETFSQSKDLLRQEPKKAENREHLKELLKRNSGGIIFTTIQKFLPEEGNTFETLSERENIIVIVDEAHRTQYGFKAKIDKKTGETTYGYAKYIRDALPNATFIAFTGTPIEKEDKNTPAVFGDYIDIYDISQSIEDKMTVPIYYESRLIKVSLTEEGKQLIKEFEEELEEVGLELVEQSDKTKRLEQILGAEDRLNQLAKDIVEHFEKRQEVFEGKAMIVALSRPIAAKLYQKIIQLRPDWHSDDLTKGKIKVVYTSSSSDGPEVAKHHTTKEQRKLLQKRMKDPNDELKLVIVVDMWLTGFDVPCLHTMYIDKPMKGHTLMQAIARVNRVYKDKPGGLIVDYHGIATDLKEALSFYSKSGGRGDPAIIQEKAVDLMIDKYEIVSNMLHGFNYKEYFTTSDTRKKLDILRDAVEYVLGLEDGKNRFIKHTAELSKAFALAIPHEKALEIKEHVAFFQAVKSRILKLTSTGGNTDRTSKANYEIETTIKQILDKALISEQVIDIFEIAGIKKPEISILSEEFLLEIKNMQHKNIAIELLKRIINDKIKIITKRSYVKSKSLLELYEEIIKKYQNKILTAAQVIEELLNLAREIREINKEPEQMGLTEYEYAFYTAVADNKSALELMGKEKLRELATVLFQEVRKNATIDWTIRENVKAKLRVTVKRILRKYGYPPDMQELATETVIKQAEMIAQEIADMEAEVAS</sequence>
<dbReference type="InterPro" id="IPR021810">
    <property type="entry name" value="T1RH-like_C"/>
</dbReference>
<keyword evidence="2" id="KW-0067">ATP-binding</keyword>
<reference evidence="5 6" key="1">
    <citation type="submission" date="2009-04" db="EMBL/GenBank/DDBJ databases">
        <authorList>
            <person name="Reysenbach A.-L."/>
            <person name="Heidelberg J.F."/>
            <person name="Nelson W.C."/>
        </authorList>
    </citation>
    <scope>NUCLEOTIDE SEQUENCE [LARGE SCALE GENOMIC DNA]</scope>
    <source>
        <strain evidence="5 6">SS-5</strain>
    </source>
</reference>
<organism evidence="5 6">
    <name type="scientific">Sulfurihydrogenibium yellowstonense SS-5</name>
    <dbReference type="NCBI Taxonomy" id="432331"/>
    <lineage>
        <taxon>Bacteria</taxon>
        <taxon>Pseudomonadati</taxon>
        <taxon>Aquificota</taxon>
        <taxon>Aquificia</taxon>
        <taxon>Aquificales</taxon>
        <taxon>Hydrogenothermaceae</taxon>
        <taxon>Sulfurihydrogenibium</taxon>
    </lineage>
</organism>
<protein>
    <recommendedName>
        <fullName evidence="2">Type I restriction enzyme endonuclease subunit</fullName>
        <shortName evidence="2">R protein</shortName>
        <ecNumber evidence="2">3.1.21.3</ecNumber>
    </recommendedName>
</protein>
<name>C4FL01_9AQUI</name>
<feature type="domain" description="Helicase ATP-binding" evidence="4">
    <location>
        <begin position="85"/>
        <end position="264"/>
    </location>
</feature>
<comment type="similarity">
    <text evidence="2">Belongs to the HsdR family.</text>
</comment>
<dbReference type="Pfam" id="PF18766">
    <property type="entry name" value="SWI2_SNF2"/>
    <property type="match status" value="1"/>
</dbReference>
<keyword evidence="1 2" id="KW-0680">Restriction system</keyword>
<comment type="catalytic activity">
    <reaction evidence="2">
        <text>Endonucleolytic cleavage of DNA to give random double-stranded fragments with terminal 5'-phosphates, ATP is simultaneously hydrolyzed.</text>
        <dbReference type="EC" id="3.1.21.3"/>
    </reaction>
</comment>
<dbReference type="InterPro" id="IPR055180">
    <property type="entry name" value="HsdR_RecA-like_helicase_dom_2"/>
</dbReference>
<dbReference type="SUPFAM" id="SSF52540">
    <property type="entry name" value="P-loop containing nucleoside triphosphate hydrolases"/>
    <property type="match status" value="2"/>
</dbReference>
<evidence type="ECO:0000256" key="1">
    <source>
        <dbReference type="ARBA" id="ARBA00022747"/>
    </source>
</evidence>
<evidence type="ECO:0000256" key="3">
    <source>
        <dbReference type="SAM" id="Coils"/>
    </source>
</evidence>
<dbReference type="GO" id="GO:0009035">
    <property type="term" value="F:type I site-specific deoxyribonuclease activity"/>
    <property type="evidence" value="ECO:0007669"/>
    <property type="project" value="UniProtKB-EC"/>
</dbReference>
<dbReference type="PROSITE" id="PS51192">
    <property type="entry name" value="HELICASE_ATP_BIND_1"/>
    <property type="match status" value="1"/>
</dbReference>
<keyword evidence="2 5" id="KW-0378">Hydrolase</keyword>
<dbReference type="Pfam" id="PF11867">
    <property type="entry name" value="T1RH-like_C"/>
    <property type="match status" value="1"/>
</dbReference>
<keyword evidence="2" id="KW-0547">Nucleotide-binding</keyword>
<feature type="coiled-coil region" evidence="3">
    <location>
        <begin position="705"/>
        <end position="735"/>
    </location>
</feature>
<dbReference type="InterPro" id="IPR004473">
    <property type="entry name" value="Restrct_endonuc_typeI_HsdR"/>
</dbReference>
<dbReference type="GO" id="GO:0005524">
    <property type="term" value="F:ATP binding"/>
    <property type="evidence" value="ECO:0007669"/>
    <property type="project" value="UniProtKB-KW"/>
</dbReference>
<dbReference type="PANTHER" id="PTHR30195">
    <property type="entry name" value="TYPE I SITE-SPECIFIC DEOXYRIBONUCLEASE PROTEIN SUBUNIT M AND R"/>
    <property type="match status" value="1"/>
</dbReference>
<dbReference type="Gene3D" id="3.40.50.300">
    <property type="entry name" value="P-loop containing nucleotide triphosphate hydrolases"/>
    <property type="match status" value="2"/>
</dbReference>
<dbReference type="RefSeq" id="WP_007547460.1">
    <property type="nucleotide sequence ID" value="NZ_ABZS01000126.1"/>
</dbReference>
<evidence type="ECO:0000259" key="4">
    <source>
        <dbReference type="PROSITE" id="PS51192"/>
    </source>
</evidence>
<dbReference type="NCBIfam" id="TIGR00348">
    <property type="entry name" value="hsdR"/>
    <property type="match status" value="1"/>
</dbReference>
<dbReference type="GO" id="GO:0009307">
    <property type="term" value="P:DNA restriction-modification system"/>
    <property type="evidence" value="ECO:0007669"/>
    <property type="project" value="UniProtKB-KW"/>
</dbReference>
<comment type="function">
    <text evidence="2">Subunit R is required for both nuclease and ATPase activities, but not for modification.</text>
</comment>
<proteinExistence type="inferred from homology"/>
<dbReference type="CDD" id="cd18800">
    <property type="entry name" value="SF2_C_EcoR124I-like"/>
    <property type="match status" value="1"/>
</dbReference>
<dbReference type="PANTHER" id="PTHR30195:SF15">
    <property type="entry name" value="TYPE I RESTRICTION ENZYME HINDI ENDONUCLEASE SUBUNIT"/>
    <property type="match status" value="1"/>
</dbReference>
<dbReference type="Pfam" id="PF22679">
    <property type="entry name" value="T1R_D3-like"/>
    <property type="match status" value="1"/>
</dbReference>
<dbReference type="AlphaFoldDB" id="C4FL01"/>
<dbReference type="SMART" id="SM00487">
    <property type="entry name" value="DEXDc"/>
    <property type="match status" value="1"/>
</dbReference>
<evidence type="ECO:0000313" key="5">
    <source>
        <dbReference type="EMBL" id="EEP60251.1"/>
    </source>
</evidence>
<evidence type="ECO:0000313" key="6">
    <source>
        <dbReference type="Proteomes" id="UP000005540"/>
    </source>
</evidence>
<keyword evidence="2" id="KW-0238">DNA-binding</keyword>
<dbReference type="InterPro" id="IPR014001">
    <property type="entry name" value="Helicase_ATP-bd"/>
</dbReference>
<accession>C4FL01</accession>
<dbReference type="InterPro" id="IPR051268">
    <property type="entry name" value="Type-I_R_enzyme_R_subunit"/>
</dbReference>
<dbReference type="GO" id="GO:0003677">
    <property type="term" value="F:DNA binding"/>
    <property type="evidence" value="ECO:0007669"/>
    <property type="project" value="UniProtKB-KW"/>
</dbReference>
<gene>
    <name evidence="5" type="ORF">SULYE_1255</name>
</gene>
<dbReference type="Proteomes" id="UP000005540">
    <property type="component" value="Unassembled WGS sequence"/>
</dbReference>
<keyword evidence="6" id="KW-1185">Reference proteome</keyword>
<dbReference type="EMBL" id="ABZS01000126">
    <property type="protein sequence ID" value="EEP60251.1"/>
    <property type="molecule type" value="Genomic_DNA"/>
</dbReference>
<dbReference type="EC" id="3.1.21.3" evidence="2"/>